<dbReference type="PANTHER" id="PTHR34239:SF2">
    <property type="entry name" value="TRANSPOSABLE ELEMENT P TRANSPOSASE_THAP9 CONSERVED DOMAIN-CONTAINING PROTEIN"/>
    <property type="match status" value="1"/>
</dbReference>
<evidence type="ECO:0000313" key="4">
    <source>
        <dbReference type="EMBL" id="VEN33901.1"/>
    </source>
</evidence>
<evidence type="ECO:0000256" key="1">
    <source>
        <dbReference type="ARBA" id="ARBA00023125"/>
    </source>
</evidence>
<evidence type="ECO:0000259" key="3">
    <source>
        <dbReference type="Pfam" id="PF02899"/>
    </source>
</evidence>
<dbReference type="Proteomes" id="UP000410492">
    <property type="component" value="Unassembled WGS sequence"/>
</dbReference>
<dbReference type="Gene3D" id="1.10.150.130">
    <property type="match status" value="1"/>
</dbReference>
<dbReference type="GO" id="GO:0003677">
    <property type="term" value="F:DNA binding"/>
    <property type="evidence" value="ECO:0007669"/>
    <property type="project" value="UniProtKB-KW"/>
</dbReference>
<evidence type="ECO:0000313" key="5">
    <source>
        <dbReference type="Proteomes" id="UP000410492"/>
    </source>
</evidence>
<evidence type="ECO:0000256" key="2">
    <source>
        <dbReference type="SAM" id="MobiDB-lite"/>
    </source>
</evidence>
<dbReference type="AlphaFoldDB" id="A0A653BEE3"/>
<feature type="region of interest" description="Disordered" evidence="2">
    <location>
        <begin position="1"/>
        <end position="75"/>
    </location>
</feature>
<name>A0A653BEE3_CALMS</name>
<dbReference type="Pfam" id="PF02899">
    <property type="entry name" value="Phage_int_SAM_1"/>
    <property type="match status" value="1"/>
</dbReference>
<dbReference type="EMBL" id="CAACVG010000306">
    <property type="protein sequence ID" value="VEN33901.1"/>
    <property type="molecule type" value="Genomic_DNA"/>
</dbReference>
<proteinExistence type="predicted"/>
<feature type="domain" description="Integrase SAM-like N-terminal" evidence="3">
    <location>
        <begin position="358"/>
        <end position="420"/>
    </location>
</feature>
<dbReference type="InterPro" id="IPR010998">
    <property type="entry name" value="Integrase_recombinase_N"/>
</dbReference>
<gene>
    <name evidence="4" type="ORF">CALMAC_LOCUS284</name>
</gene>
<feature type="compositionally biased region" description="Basic and acidic residues" evidence="2">
    <location>
        <begin position="259"/>
        <end position="279"/>
    </location>
</feature>
<dbReference type="PANTHER" id="PTHR34239">
    <property type="entry name" value="APPLE DOMAIN-CONTAINING PROTEIN"/>
    <property type="match status" value="1"/>
</dbReference>
<keyword evidence="5" id="KW-1185">Reference proteome</keyword>
<feature type="region of interest" description="Disordered" evidence="2">
    <location>
        <begin position="247"/>
        <end position="281"/>
    </location>
</feature>
<dbReference type="OrthoDB" id="6760539at2759"/>
<dbReference type="InterPro" id="IPR004107">
    <property type="entry name" value="Integrase_SAM-like_N"/>
</dbReference>
<reference evidence="4 5" key="1">
    <citation type="submission" date="2019-01" db="EMBL/GenBank/DDBJ databases">
        <authorList>
            <person name="Sayadi A."/>
        </authorList>
    </citation>
    <scope>NUCLEOTIDE SEQUENCE [LARGE SCALE GENOMIC DNA]</scope>
</reference>
<feature type="compositionally biased region" description="Basic and acidic residues" evidence="2">
    <location>
        <begin position="24"/>
        <end position="34"/>
    </location>
</feature>
<protein>
    <recommendedName>
        <fullName evidence="3">Integrase SAM-like N-terminal domain-containing protein</fullName>
    </recommendedName>
</protein>
<feature type="compositionally biased region" description="Low complexity" evidence="2">
    <location>
        <begin position="35"/>
        <end position="50"/>
    </location>
</feature>
<dbReference type="GO" id="GO:0015074">
    <property type="term" value="P:DNA integration"/>
    <property type="evidence" value="ECO:0007669"/>
    <property type="project" value="InterPro"/>
</dbReference>
<organism evidence="4 5">
    <name type="scientific">Callosobruchus maculatus</name>
    <name type="common">Southern cowpea weevil</name>
    <name type="synonym">Pulse bruchid</name>
    <dbReference type="NCBI Taxonomy" id="64391"/>
    <lineage>
        <taxon>Eukaryota</taxon>
        <taxon>Metazoa</taxon>
        <taxon>Ecdysozoa</taxon>
        <taxon>Arthropoda</taxon>
        <taxon>Hexapoda</taxon>
        <taxon>Insecta</taxon>
        <taxon>Pterygota</taxon>
        <taxon>Neoptera</taxon>
        <taxon>Endopterygota</taxon>
        <taxon>Coleoptera</taxon>
        <taxon>Polyphaga</taxon>
        <taxon>Cucujiformia</taxon>
        <taxon>Chrysomeloidea</taxon>
        <taxon>Chrysomelidae</taxon>
        <taxon>Bruchinae</taxon>
        <taxon>Bruchini</taxon>
        <taxon>Callosobruchus</taxon>
    </lineage>
</organism>
<keyword evidence="1" id="KW-0238">DNA-binding</keyword>
<sequence length="428" mass="48178">MGKHKKAPKRKAEELTRIRRKMRRLESKLKKYETSSDSDTSTSSTDSSVDSEQENGSSSNDDENRDIMILGDDPSCEKTYGPEIYGSLASRWNNYLQNGIEKELKSKLFDNQQIPNNCLFLEAPILNPEVQAMISTKDAKKDAFVMELQNQLGKGISALGTVVSKTLESNETNSENPDPKLASLVEAGKMLCTVHHAMTNHRKFQMYPNFNNKILKIAASQSRDNMLFGEDFAEKCKSAKNLELSAKEMRASTSSNSKNSKDYASKSRWKQASEERGEHQLQWQQGIGLQDNIHQKQPSESEVQMQPVQLQEAGENQTALEGTSPIVAQPYPGGRSVVREAYRRKHVPENAIELMMAALSPSTIKQYNSTFSKWWTFCQGQQDKIYQPTVQDILEFLTQEFRSGSGYSTINTHRSALNALSEAGKILR</sequence>
<dbReference type="SUPFAM" id="SSF47823">
    <property type="entry name" value="lambda integrase-like, N-terminal domain"/>
    <property type="match status" value="1"/>
</dbReference>
<accession>A0A653BEE3</accession>